<keyword evidence="8" id="KW-1185">Reference proteome</keyword>
<feature type="repeat" description="WD" evidence="4">
    <location>
        <begin position="246"/>
        <end position="268"/>
    </location>
</feature>
<dbReference type="Pfam" id="PF00400">
    <property type="entry name" value="WD40"/>
    <property type="match status" value="3"/>
</dbReference>
<dbReference type="GO" id="GO:0120330">
    <property type="term" value="C:rixosome complex"/>
    <property type="evidence" value="ECO:0007669"/>
    <property type="project" value="UniProtKB-UniRule"/>
</dbReference>
<name>A0A316V770_9BASI</name>
<sequence>MTQVARLGKEVVSYVLGPSEEVSRTGKSSTANNNLSSYAALLALNNPNASAPVGTLRGLVQSPSGSSWTTATSQDGSSTLMIHADRQRPVIHVHVHQSASGSASSSTTCPLTARLHPPESTCALAISPDGALLAAGSISGRLYVWHLASGHLLASLDAHFRAVSCLQWTADGRALVSASEDARIIVWSKEGLLDSTSGSLDGAAALESNARPSPFAILADHVEGITSIALSSSSRSAIASFPSLRIFSASKDGSVKLWDVRTRSLVATWTFNGPVMKLVSDVGFRSFFVIVRGRAVVHNSKKKTGKAKEADLDEDMDDEDGQEYDWVRRIDLFGGNAPDPTSKGSGSTASLFRIEDAPQSLVYRANADVKLTALAISLSGSHLLVGTSDTQLLSIDIASSVVIRTTPLVVAGQTGIAKASGGSAGTAVLGLSTFLIEDTNSLLQGVSMRTKGGAYGRSGDAPYWKVAEKLDRTILPTAKSNEAASDVTFLMRLERNDVCQIVKDLAPPSLREAELEMADGLAYGQTNQTNGASVTNAEEMQKAQDRIAELENYNVKLNELLKRAQKTNAGLWERVVQDSV</sequence>
<keyword evidence="3" id="KW-0677">Repeat</keyword>
<evidence type="ECO:0000256" key="5">
    <source>
        <dbReference type="RuleBase" id="RU369067"/>
    </source>
</evidence>
<evidence type="ECO:0000256" key="6">
    <source>
        <dbReference type="SAM" id="Coils"/>
    </source>
</evidence>
<dbReference type="GO" id="GO:0006261">
    <property type="term" value="P:DNA-templated DNA replication"/>
    <property type="evidence" value="ECO:0007669"/>
    <property type="project" value="TreeGrafter"/>
</dbReference>
<dbReference type="InterPro" id="IPR036322">
    <property type="entry name" value="WD40_repeat_dom_sf"/>
</dbReference>
<dbReference type="InterPro" id="IPR045227">
    <property type="entry name" value="WDR18/Ipi3/RID3"/>
</dbReference>
<comment type="similarity">
    <text evidence="1 5">Belongs to the WD repeat IPI3/WDR18 family.</text>
</comment>
<proteinExistence type="inferred from homology"/>
<dbReference type="Gene3D" id="2.130.10.10">
    <property type="entry name" value="YVTN repeat-like/Quinoprotein amine dehydrogenase"/>
    <property type="match status" value="2"/>
</dbReference>
<comment type="subunit">
    <text evidence="5">Component of the RIX1 complex, composed of IPI1, RIX1/IPI2 and IPI3 in a 1:2:2 stoichiometry. The complex interacts (via RIX1) with MDN1 (via its hexameric AAA ATPase ring) and the pre-60S ribosome particles.</text>
</comment>
<dbReference type="PANTHER" id="PTHR18763:SF0">
    <property type="entry name" value="WD REPEAT-CONTAINING PROTEIN 18"/>
    <property type="match status" value="1"/>
</dbReference>
<reference evidence="7 8" key="1">
    <citation type="journal article" date="2018" name="Mol. Biol. Evol.">
        <title>Broad Genomic Sampling Reveals a Smut Pathogenic Ancestry of the Fungal Clade Ustilaginomycotina.</title>
        <authorList>
            <person name="Kijpornyongpan T."/>
            <person name="Mondo S.J."/>
            <person name="Barry K."/>
            <person name="Sandor L."/>
            <person name="Lee J."/>
            <person name="Lipzen A."/>
            <person name="Pangilinan J."/>
            <person name="LaButti K."/>
            <person name="Hainaut M."/>
            <person name="Henrissat B."/>
            <person name="Grigoriev I.V."/>
            <person name="Spatafora J.W."/>
            <person name="Aime M.C."/>
        </authorList>
    </citation>
    <scope>NUCLEOTIDE SEQUENCE [LARGE SCALE GENOMIC DNA]</scope>
    <source>
        <strain evidence="7 8">MCA 3882</strain>
    </source>
</reference>
<evidence type="ECO:0000313" key="7">
    <source>
        <dbReference type="EMBL" id="PWN33350.1"/>
    </source>
</evidence>
<accession>A0A316V770</accession>
<evidence type="ECO:0000256" key="1">
    <source>
        <dbReference type="ARBA" id="ARBA00010143"/>
    </source>
</evidence>
<dbReference type="SUPFAM" id="SSF50978">
    <property type="entry name" value="WD40 repeat-like"/>
    <property type="match status" value="1"/>
</dbReference>
<dbReference type="PROSITE" id="PS50082">
    <property type="entry name" value="WD_REPEATS_2"/>
    <property type="match status" value="3"/>
</dbReference>
<evidence type="ECO:0000256" key="2">
    <source>
        <dbReference type="ARBA" id="ARBA00022574"/>
    </source>
</evidence>
<keyword evidence="2 4" id="KW-0853">WD repeat</keyword>
<feature type="repeat" description="WD" evidence="4">
    <location>
        <begin position="123"/>
        <end position="155"/>
    </location>
</feature>
<keyword evidence="5" id="KW-0698">rRNA processing</keyword>
<dbReference type="GO" id="GO:0006364">
    <property type="term" value="P:rRNA processing"/>
    <property type="evidence" value="ECO:0007669"/>
    <property type="project" value="UniProtKB-UniRule"/>
</dbReference>
<evidence type="ECO:0000256" key="4">
    <source>
        <dbReference type="PROSITE-ProRule" id="PRU00221"/>
    </source>
</evidence>
<protein>
    <recommendedName>
        <fullName evidence="5">Pre-rRNA-processing protein IPI3</fullName>
    </recommendedName>
</protein>
<keyword evidence="6" id="KW-0175">Coiled coil</keyword>
<comment type="function">
    <text evidence="5">Component of the RIX1 complex required for processing of ITS2 sequences from 35S pre-rRNA.</text>
</comment>
<feature type="coiled-coil region" evidence="6">
    <location>
        <begin position="540"/>
        <end position="570"/>
    </location>
</feature>
<organism evidence="7 8">
    <name type="scientific">Meira miltonrushii</name>
    <dbReference type="NCBI Taxonomy" id="1280837"/>
    <lineage>
        <taxon>Eukaryota</taxon>
        <taxon>Fungi</taxon>
        <taxon>Dikarya</taxon>
        <taxon>Basidiomycota</taxon>
        <taxon>Ustilaginomycotina</taxon>
        <taxon>Exobasidiomycetes</taxon>
        <taxon>Exobasidiales</taxon>
        <taxon>Brachybasidiaceae</taxon>
        <taxon>Meira</taxon>
    </lineage>
</organism>
<evidence type="ECO:0000313" key="8">
    <source>
        <dbReference type="Proteomes" id="UP000245771"/>
    </source>
</evidence>
<gene>
    <name evidence="7" type="ORF">FA14DRAFT_61237</name>
</gene>
<dbReference type="PROSITE" id="PS00678">
    <property type="entry name" value="WD_REPEATS_1"/>
    <property type="match status" value="1"/>
</dbReference>
<comment type="subcellular location">
    <subcellularLocation>
        <location evidence="5">Nucleus</location>
    </subcellularLocation>
</comment>
<dbReference type="PROSITE" id="PS50294">
    <property type="entry name" value="WD_REPEATS_REGION"/>
    <property type="match status" value="1"/>
</dbReference>
<dbReference type="InterPro" id="IPR019775">
    <property type="entry name" value="WD40_repeat_CS"/>
</dbReference>
<dbReference type="SMART" id="SM00320">
    <property type="entry name" value="WD40"/>
    <property type="match status" value="4"/>
</dbReference>
<dbReference type="GO" id="GO:0005656">
    <property type="term" value="C:nuclear pre-replicative complex"/>
    <property type="evidence" value="ECO:0007669"/>
    <property type="project" value="TreeGrafter"/>
</dbReference>
<feature type="repeat" description="WD" evidence="4">
    <location>
        <begin position="156"/>
        <end position="188"/>
    </location>
</feature>
<dbReference type="AlphaFoldDB" id="A0A316V770"/>
<dbReference type="InterPro" id="IPR015943">
    <property type="entry name" value="WD40/YVTN_repeat-like_dom_sf"/>
</dbReference>
<dbReference type="Proteomes" id="UP000245771">
    <property type="component" value="Unassembled WGS sequence"/>
</dbReference>
<keyword evidence="5" id="KW-0539">Nucleus</keyword>
<dbReference type="STRING" id="1280837.A0A316V770"/>
<dbReference type="InterPro" id="IPR001680">
    <property type="entry name" value="WD40_rpt"/>
</dbReference>
<dbReference type="PANTHER" id="PTHR18763">
    <property type="entry name" value="WD-REPEAT PROTEIN 18"/>
    <property type="match status" value="1"/>
</dbReference>
<dbReference type="GeneID" id="37024343"/>
<dbReference type="EMBL" id="KZ819604">
    <property type="protein sequence ID" value="PWN33350.1"/>
    <property type="molecule type" value="Genomic_DNA"/>
</dbReference>
<dbReference type="InParanoid" id="A0A316V770"/>
<evidence type="ECO:0000256" key="3">
    <source>
        <dbReference type="ARBA" id="ARBA00022737"/>
    </source>
</evidence>
<dbReference type="OrthoDB" id="756370at2759"/>
<dbReference type="RefSeq" id="XP_025353652.1">
    <property type="nucleotide sequence ID" value="XM_025502562.1"/>
</dbReference>